<sequence>MRLINTGTLELCEFVGNEIPSYAILSHTWSDKEVTFEDWADRASASTKDYDKIINTCGLAKSHGYDYVWVDTNCINKSSSAELTEAINSMFMWYQRAGICYAYLVDVPSANGTELSEHLTRSRWFTRGWTLQELLAPQEVEFYSSDWTFLGTKASLCSDISSITGISVNSAFLSEKPA</sequence>
<keyword evidence="2" id="KW-1185">Reference proteome</keyword>
<organism evidence="1 2">
    <name type="scientific">Xylaria curta</name>
    <dbReference type="NCBI Taxonomy" id="42375"/>
    <lineage>
        <taxon>Eukaryota</taxon>
        <taxon>Fungi</taxon>
        <taxon>Dikarya</taxon>
        <taxon>Ascomycota</taxon>
        <taxon>Pezizomycotina</taxon>
        <taxon>Sordariomycetes</taxon>
        <taxon>Xylariomycetidae</taxon>
        <taxon>Xylariales</taxon>
        <taxon>Xylariaceae</taxon>
        <taxon>Xylaria</taxon>
    </lineage>
</organism>
<dbReference type="EMBL" id="JAPDGR010003674">
    <property type="protein sequence ID" value="KAJ2970411.1"/>
    <property type="molecule type" value="Genomic_DNA"/>
</dbReference>
<comment type="caution">
    <text evidence="1">The sequence shown here is derived from an EMBL/GenBank/DDBJ whole genome shotgun (WGS) entry which is preliminary data.</text>
</comment>
<evidence type="ECO:0000313" key="2">
    <source>
        <dbReference type="Proteomes" id="UP001143856"/>
    </source>
</evidence>
<proteinExistence type="predicted"/>
<name>A0ACC1MUY5_9PEZI</name>
<evidence type="ECO:0000313" key="1">
    <source>
        <dbReference type="EMBL" id="KAJ2970411.1"/>
    </source>
</evidence>
<reference evidence="1" key="1">
    <citation type="submission" date="2022-10" db="EMBL/GenBank/DDBJ databases">
        <title>Genome Sequence of Xylaria curta.</title>
        <authorList>
            <person name="Buettner E."/>
        </authorList>
    </citation>
    <scope>NUCLEOTIDE SEQUENCE</scope>
    <source>
        <strain evidence="1">Babe10</strain>
    </source>
</reference>
<protein>
    <submittedName>
        <fullName evidence="1">Uncharacterized protein</fullName>
    </submittedName>
</protein>
<gene>
    <name evidence="1" type="ORF">NUW58_g9706</name>
</gene>
<accession>A0ACC1MUY5</accession>
<dbReference type="Proteomes" id="UP001143856">
    <property type="component" value="Unassembled WGS sequence"/>
</dbReference>